<evidence type="ECO:0000256" key="5">
    <source>
        <dbReference type="ARBA" id="ARBA00023163"/>
    </source>
</evidence>
<dbReference type="GO" id="GO:0016987">
    <property type="term" value="F:sigma factor activity"/>
    <property type="evidence" value="ECO:0007669"/>
    <property type="project" value="UniProtKB-KW"/>
</dbReference>
<evidence type="ECO:0000256" key="1">
    <source>
        <dbReference type="ARBA" id="ARBA00010641"/>
    </source>
</evidence>
<evidence type="ECO:0000313" key="8">
    <source>
        <dbReference type="EMBL" id="MBB5957283.1"/>
    </source>
</evidence>
<dbReference type="EMBL" id="JACHJN010000005">
    <property type="protein sequence ID" value="MBB5957283.1"/>
    <property type="molecule type" value="Genomic_DNA"/>
</dbReference>
<dbReference type="InterPro" id="IPR007627">
    <property type="entry name" value="RNA_pol_sigma70_r2"/>
</dbReference>
<dbReference type="InterPro" id="IPR039425">
    <property type="entry name" value="RNA_pol_sigma-70-like"/>
</dbReference>
<dbReference type="Pfam" id="PF04542">
    <property type="entry name" value="Sigma70_r2"/>
    <property type="match status" value="1"/>
</dbReference>
<dbReference type="InterPro" id="IPR013325">
    <property type="entry name" value="RNA_pol_sigma_r2"/>
</dbReference>
<feature type="domain" description="RNA polymerase sigma factor 70 region 4 type 2" evidence="7">
    <location>
        <begin position="99"/>
        <end position="150"/>
    </location>
</feature>
<dbReference type="SUPFAM" id="SSF88946">
    <property type="entry name" value="Sigma2 domain of RNA polymerase sigma factors"/>
    <property type="match status" value="1"/>
</dbReference>
<dbReference type="AlphaFoldDB" id="A0A841CJZ4"/>
<dbReference type="SUPFAM" id="SSF88659">
    <property type="entry name" value="Sigma3 and sigma4 domains of RNA polymerase sigma factors"/>
    <property type="match status" value="1"/>
</dbReference>
<evidence type="ECO:0000256" key="2">
    <source>
        <dbReference type="ARBA" id="ARBA00023015"/>
    </source>
</evidence>
<accession>A0A841CJZ4</accession>
<keyword evidence="3" id="KW-0731">Sigma factor</keyword>
<dbReference type="InterPro" id="IPR013324">
    <property type="entry name" value="RNA_pol_sigma_r3/r4-like"/>
</dbReference>
<dbReference type="Gene3D" id="1.10.1740.10">
    <property type="match status" value="1"/>
</dbReference>
<keyword evidence="2" id="KW-0805">Transcription regulation</keyword>
<dbReference type="InterPro" id="IPR014284">
    <property type="entry name" value="RNA_pol_sigma-70_dom"/>
</dbReference>
<feature type="domain" description="RNA polymerase sigma-70 region 2" evidence="6">
    <location>
        <begin position="18"/>
        <end position="75"/>
    </location>
</feature>
<evidence type="ECO:0000259" key="6">
    <source>
        <dbReference type="Pfam" id="PF04542"/>
    </source>
</evidence>
<evidence type="ECO:0000313" key="9">
    <source>
        <dbReference type="Proteomes" id="UP000547510"/>
    </source>
</evidence>
<gene>
    <name evidence="8" type="ORF">FHS29_003876</name>
</gene>
<dbReference type="PANTHER" id="PTHR43133">
    <property type="entry name" value="RNA POLYMERASE ECF-TYPE SIGMA FACTO"/>
    <property type="match status" value="1"/>
</dbReference>
<evidence type="ECO:0000256" key="4">
    <source>
        <dbReference type="ARBA" id="ARBA00023125"/>
    </source>
</evidence>
<sequence length="168" mass="18374">MDRLDFTPLVVGRAAAWRRLAFLICGDWQGAEDLVQTAVMRLYRQWHRLDAEGVEGYARQVISRLAIDAAKKRSRFGEVRAELPERASVGQGSPEDAMDVRTALAGVPAGQRAVLVLRFYLDLSVAETAEALGIGTGTVKSQCARGLETLRTLLLGADPAVRAPQERK</sequence>
<dbReference type="RefSeq" id="WP_312864983.1">
    <property type="nucleotide sequence ID" value="NZ_JACHJN010000005.1"/>
</dbReference>
<organism evidence="8 9">
    <name type="scientific">Saccharothrix tamanrassetensis</name>
    <dbReference type="NCBI Taxonomy" id="1051531"/>
    <lineage>
        <taxon>Bacteria</taxon>
        <taxon>Bacillati</taxon>
        <taxon>Actinomycetota</taxon>
        <taxon>Actinomycetes</taxon>
        <taxon>Pseudonocardiales</taxon>
        <taxon>Pseudonocardiaceae</taxon>
        <taxon>Saccharothrix</taxon>
    </lineage>
</organism>
<evidence type="ECO:0000259" key="7">
    <source>
        <dbReference type="Pfam" id="PF08281"/>
    </source>
</evidence>
<reference evidence="8 9" key="1">
    <citation type="submission" date="2020-08" db="EMBL/GenBank/DDBJ databases">
        <title>Genomic Encyclopedia of Type Strains, Phase III (KMG-III): the genomes of soil and plant-associated and newly described type strains.</title>
        <authorList>
            <person name="Whitman W."/>
        </authorList>
    </citation>
    <scope>NUCLEOTIDE SEQUENCE [LARGE SCALE GENOMIC DNA]</scope>
    <source>
        <strain evidence="8 9">CECT 8640</strain>
    </source>
</reference>
<dbReference type="GO" id="GO:0003677">
    <property type="term" value="F:DNA binding"/>
    <property type="evidence" value="ECO:0007669"/>
    <property type="project" value="UniProtKB-KW"/>
</dbReference>
<keyword evidence="5" id="KW-0804">Transcription</keyword>
<dbReference type="Gene3D" id="1.10.10.10">
    <property type="entry name" value="Winged helix-like DNA-binding domain superfamily/Winged helix DNA-binding domain"/>
    <property type="match status" value="1"/>
</dbReference>
<dbReference type="Pfam" id="PF08281">
    <property type="entry name" value="Sigma70_r4_2"/>
    <property type="match status" value="1"/>
</dbReference>
<keyword evidence="9" id="KW-1185">Reference proteome</keyword>
<comment type="caution">
    <text evidence="8">The sequence shown here is derived from an EMBL/GenBank/DDBJ whole genome shotgun (WGS) entry which is preliminary data.</text>
</comment>
<dbReference type="Proteomes" id="UP000547510">
    <property type="component" value="Unassembled WGS sequence"/>
</dbReference>
<proteinExistence type="inferred from homology"/>
<dbReference type="InterPro" id="IPR036388">
    <property type="entry name" value="WH-like_DNA-bd_sf"/>
</dbReference>
<dbReference type="NCBIfam" id="TIGR02937">
    <property type="entry name" value="sigma70-ECF"/>
    <property type="match status" value="1"/>
</dbReference>
<dbReference type="GO" id="GO:0006352">
    <property type="term" value="P:DNA-templated transcription initiation"/>
    <property type="evidence" value="ECO:0007669"/>
    <property type="project" value="InterPro"/>
</dbReference>
<dbReference type="PANTHER" id="PTHR43133:SF50">
    <property type="entry name" value="ECF RNA POLYMERASE SIGMA FACTOR SIGM"/>
    <property type="match status" value="1"/>
</dbReference>
<name>A0A841CJZ4_9PSEU</name>
<dbReference type="InterPro" id="IPR013249">
    <property type="entry name" value="RNA_pol_sigma70_r4_t2"/>
</dbReference>
<dbReference type="CDD" id="cd06171">
    <property type="entry name" value="Sigma70_r4"/>
    <property type="match status" value="1"/>
</dbReference>
<evidence type="ECO:0000256" key="3">
    <source>
        <dbReference type="ARBA" id="ARBA00023082"/>
    </source>
</evidence>
<protein>
    <submittedName>
        <fullName evidence="8">RNA polymerase sigma-70 factor (Sigma-E family)</fullName>
    </submittedName>
</protein>
<keyword evidence="4" id="KW-0238">DNA-binding</keyword>
<comment type="similarity">
    <text evidence="1">Belongs to the sigma-70 factor family. ECF subfamily.</text>
</comment>